<dbReference type="PANTHER" id="PTHR18934:SF99">
    <property type="entry name" value="ATP-DEPENDENT RNA HELICASE DHX37-RELATED"/>
    <property type="match status" value="1"/>
</dbReference>
<evidence type="ECO:0000256" key="9">
    <source>
        <dbReference type="ARBA" id="ARBA00022840"/>
    </source>
</evidence>
<sequence length="1522" mass="172293">MLAIGFVLAIWPLVLLSFSFFLPAPLVVFGVLTNYHFISLFIAFLLIAYTRHFVVREFSIVQKFGPKHALWVDSSSWSDWAKGRPFEWVVASFDLSDVRLMSQFQSKFLIKFSSDSRTATNYYELVSIAWSQFIVYVHDNLLPGPALWLLFVLWSLNALLVVYLAPLRRFGLLLRGWVLLAFGVFSLSPQAVLFCIGTAYHVLKVLIGLISPKAFEWFQWWVTSIVVDVTNITIEYHFISRKWLSRGGFNPTTRQMGFLPVLTNTVAKLAVVISDLGLPHYIMGGKGTYDSEHVAETLELMREAGWPINVNLAPPSRFGSSSAYADWLISGTDWEQGIHNRKVYIDHALDPLRVKATEWRRTEEFRSKENELTSVARYFKSPRYDYPDLDIEDVWFLVGDIFRHSRITPMNYIIKMWEKKYALGSFMVDPDNPRKKYSRWKFISTMGYSNFKKLWRKTFEIAPLLAPVAHVSVKDEALPPRKWMADKVRTVIGSPLGQYIMSTVWNYSPNHNFQWRTTPIKVGMPLNGYWMDYVYSAHSRCQIHYAGDMSEFDSTLSGNVLKLISAIRKKGFEQHRDRDRIARLIDINYKQVSEQLLNTTSTGDIYRKGTGLTTGHSSTSMDNSVGLVILYLLAWKQITGLSASEFKYYNELSCFGDDHILSVAGNKPAAWNFRSIQGAMSKWGVTNNLEATGPLDKISFLSKYVRTPTPSDLHDFKMAGVPPTRFAVYHDRDKLVGKMVAKVKSQAPQYRVKRLVSYLSLTAHHPDVYQMVHDILVNTRTFKKYIRSPQNPSGIAIPSYKKVVQDWYKPDATFPENFVDEVEEQYHIPDSIMVYGNLSPLDSILGALALFPDFVNPSIFNMGYMSSLQSKLFRHISWPVQLISVANGAAGVAELGFMLRKSVYEFLDPALCVHVDDEVNNSTLLVRHWAFLVWKTLPSFLKLDLPIQAFARKVAQVQFSINGKLFLDSKRWNFQVHDLFVLAILSFIHIPDVFPHITKFVLPDINLLFDQLTFFLQSKFWSALPPNYADVTPHLRNLASDSSLVVSAPTGSGKSTAFVRHVSLTVGHLYNKIIVVEPRSTIVRTIVPFVKGAMELDASGATTGMQLDQGCKVWYVTAQELLLHPSWYEGENSNNLIIVDECHVDEAAYSLVKDAILKCPSHSVFVSATPDFSHFGNTRVIDVPLVSARLYNVHTSNVIRDDVLTKSDFVRHYVADTISMLYTRPRNSVSLVFCTTLAMCRQMSEACHMKNFVLSSGTNLIPDTSAGMVIFCTSVADVGITLPNVDLVVTPDIGFTVTHDLESSHEVYFRLSESDLKQRAGRTGRTNNGSCVIVRLPNARFIQDIATVRSKTSVFDMLSSGIPVDTIAALRPDGLKRLFGLDQLDESRASATFPYCLEQLHLYRSNLQPLLDQRARLLELGTNDGSQPRPIDTYRMGVILDSTKVASSELIRALINVVKHLGLRQTSGKEEAELHSKSILEHSQVLIQNDIKARLPYPDPSLGQWGMRPDNLDAFHASFGRN</sequence>
<dbReference type="Gene3D" id="3.30.70.270">
    <property type="match status" value="1"/>
</dbReference>
<keyword evidence="6" id="KW-0547">Nucleotide-binding</keyword>
<dbReference type="Gene3D" id="3.40.50.300">
    <property type="entry name" value="P-loop containing nucleotide triphosphate hydrolases"/>
    <property type="match status" value="2"/>
</dbReference>
<dbReference type="InterPro" id="IPR001205">
    <property type="entry name" value="RNA-dir_pol_C"/>
</dbReference>
<keyword evidence="5" id="KW-0548">Nucleotidyltransferase</keyword>
<dbReference type="PROSITE" id="PS51194">
    <property type="entry name" value="HELICASE_CTER"/>
    <property type="match status" value="1"/>
</dbReference>
<dbReference type="GO" id="GO:0003723">
    <property type="term" value="F:RNA binding"/>
    <property type="evidence" value="ECO:0007669"/>
    <property type="project" value="InterPro"/>
</dbReference>
<evidence type="ECO:0000259" key="15">
    <source>
        <dbReference type="PROSITE" id="PS51194"/>
    </source>
</evidence>
<evidence type="ECO:0000256" key="4">
    <source>
        <dbReference type="ARBA" id="ARBA00022679"/>
    </source>
</evidence>
<evidence type="ECO:0000256" key="7">
    <source>
        <dbReference type="ARBA" id="ARBA00022801"/>
    </source>
</evidence>
<feature type="domain" description="RdRp catalytic" evidence="13">
    <location>
        <begin position="542"/>
        <end position="671"/>
    </location>
</feature>
<protein>
    <submittedName>
        <fullName evidence="16">175 kDa protein</fullName>
    </submittedName>
</protein>
<dbReference type="EMBL" id="ON746392">
    <property type="protein sequence ID" value="UYL95325.1"/>
    <property type="molecule type" value="Genomic_RNA"/>
</dbReference>
<evidence type="ECO:0000259" key="14">
    <source>
        <dbReference type="PROSITE" id="PS51192"/>
    </source>
</evidence>
<feature type="transmembrane region" description="Helical" evidence="12">
    <location>
        <begin position="27"/>
        <end position="49"/>
    </location>
</feature>
<dbReference type="GO" id="GO:0043657">
    <property type="term" value="C:host cell"/>
    <property type="evidence" value="ECO:0007669"/>
    <property type="project" value="UniProtKB-SubCell"/>
</dbReference>
<dbReference type="InterPro" id="IPR043128">
    <property type="entry name" value="Rev_trsase/Diguanyl_cyclase"/>
</dbReference>
<dbReference type="PANTHER" id="PTHR18934">
    <property type="entry name" value="ATP-DEPENDENT RNA HELICASE"/>
    <property type="match status" value="1"/>
</dbReference>
<dbReference type="Pfam" id="PF00680">
    <property type="entry name" value="RdRP_1"/>
    <property type="match status" value="1"/>
</dbReference>
<dbReference type="GO" id="GO:0016787">
    <property type="term" value="F:hydrolase activity"/>
    <property type="evidence" value="ECO:0007669"/>
    <property type="project" value="UniProtKB-KW"/>
</dbReference>
<dbReference type="InterPro" id="IPR043502">
    <property type="entry name" value="DNA/RNA_pol_sf"/>
</dbReference>
<evidence type="ECO:0000256" key="1">
    <source>
        <dbReference type="ARBA" id="ARBA00004328"/>
    </source>
</evidence>
<evidence type="ECO:0000256" key="3">
    <source>
        <dbReference type="ARBA" id="ARBA00022484"/>
    </source>
</evidence>
<dbReference type="Pfam" id="PF00271">
    <property type="entry name" value="Helicase_C"/>
    <property type="match status" value="1"/>
</dbReference>
<dbReference type="SMART" id="SM00487">
    <property type="entry name" value="DEXDc"/>
    <property type="match status" value="1"/>
</dbReference>
<dbReference type="GO" id="GO:0044423">
    <property type="term" value="C:virion component"/>
    <property type="evidence" value="ECO:0007669"/>
    <property type="project" value="UniProtKB-KW"/>
</dbReference>
<dbReference type="PROSITE" id="PS51192">
    <property type="entry name" value="HELICASE_ATP_BIND_1"/>
    <property type="match status" value="1"/>
</dbReference>
<dbReference type="InterPro" id="IPR027417">
    <property type="entry name" value="P-loop_NTPase"/>
</dbReference>
<keyword evidence="3" id="KW-0696">RNA-directed RNA polymerase</keyword>
<keyword evidence="11" id="KW-0693">Viral RNA replication</keyword>
<evidence type="ECO:0000256" key="6">
    <source>
        <dbReference type="ARBA" id="ARBA00022741"/>
    </source>
</evidence>
<dbReference type="GO" id="GO:0003968">
    <property type="term" value="F:RNA-directed RNA polymerase activity"/>
    <property type="evidence" value="ECO:0007669"/>
    <property type="project" value="UniProtKB-KW"/>
</dbReference>
<keyword evidence="9" id="KW-0067">ATP-binding</keyword>
<dbReference type="InterPro" id="IPR007094">
    <property type="entry name" value="RNA-dir_pol_PSvirus"/>
</dbReference>
<dbReference type="GO" id="GO:0039694">
    <property type="term" value="P:viral RNA genome replication"/>
    <property type="evidence" value="ECO:0007669"/>
    <property type="project" value="InterPro"/>
</dbReference>
<dbReference type="SMART" id="SM00490">
    <property type="entry name" value="HELICc"/>
    <property type="match status" value="1"/>
</dbReference>
<keyword evidence="7" id="KW-0378">Hydrolase</keyword>
<proteinExistence type="predicted"/>
<dbReference type="InterPro" id="IPR011545">
    <property type="entry name" value="DEAD/DEAH_box_helicase_dom"/>
</dbReference>
<dbReference type="GO" id="GO:0006351">
    <property type="term" value="P:DNA-templated transcription"/>
    <property type="evidence" value="ECO:0007669"/>
    <property type="project" value="InterPro"/>
</dbReference>
<keyword evidence="12" id="KW-1133">Transmembrane helix</keyword>
<dbReference type="SUPFAM" id="SSF56672">
    <property type="entry name" value="DNA/RNA polymerases"/>
    <property type="match status" value="1"/>
</dbReference>
<dbReference type="InterPro" id="IPR001650">
    <property type="entry name" value="Helicase_C-like"/>
</dbReference>
<feature type="domain" description="Helicase ATP-binding" evidence="14">
    <location>
        <begin position="1035"/>
        <end position="1188"/>
    </location>
</feature>
<evidence type="ECO:0000259" key="13">
    <source>
        <dbReference type="PROSITE" id="PS50507"/>
    </source>
</evidence>
<evidence type="ECO:0000256" key="8">
    <source>
        <dbReference type="ARBA" id="ARBA00022806"/>
    </source>
</evidence>
<feature type="transmembrane region" description="Helical" evidence="12">
    <location>
        <begin position="121"/>
        <end position="138"/>
    </location>
</feature>
<evidence type="ECO:0000256" key="12">
    <source>
        <dbReference type="SAM" id="Phobius"/>
    </source>
</evidence>
<dbReference type="GO" id="GO:0005524">
    <property type="term" value="F:ATP binding"/>
    <property type="evidence" value="ECO:0007669"/>
    <property type="project" value="UniProtKB-KW"/>
</dbReference>
<keyword evidence="12" id="KW-0812">Transmembrane</keyword>
<evidence type="ECO:0000313" key="16">
    <source>
        <dbReference type="EMBL" id="UYL95325.1"/>
    </source>
</evidence>
<keyword evidence="12" id="KW-0472">Membrane</keyword>
<evidence type="ECO:0000256" key="11">
    <source>
        <dbReference type="ARBA" id="ARBA00022953"/>
    </source>
</evidence>
<feature type="domain" description="Helicase C-terminal" evidence="15">
    <location>
        <begin position="1217"/>
        <end position="1379"/>
    </location>
</feature>
<dbReference type="GO" id="GO:0004386">
    <property type="term" value="F:helicase activity"/>
    <property type="evidence" value="ECO:0007669"/>
    <property type="project" value="UniProtKB-KW"/>
</dbReference>
<reference evidence="16" key="1">
    <citation type="submission" date="2022-05" db="EMBL/GenBank/DDBJ databases">
        <authorList>
            <person name="Cao W."/>
            <person name="Jia N."/>
            <person name="Lam T.T.-Y."/>
            <person name="Ni X."/>
            <person name="Liu J."/>
        </authorList>
    </citation>
    <scope>NUCLEOTIDE SEQUENCE</scope>
    <source>
        <strain evidence="16">TIGMIC 1</strain>
    </source>
</reference>
<dbReference type="PROSITE" id="PS50507">
    <property type="entry name" value="RDRP_SSRNA_POS"/>
    <property type="match status" value="1"/>
</dbReference>
<keyword evidence="4" id="KW-0808">Transferase</keyword>
<dbReference type="InterPro" id="IPR014001">
    <property type="entry name" value="Helicase_ATP-bd"/>
</dbReference>
<dbReference type="Pfam" id="PF00270">
    <property type="entry name" value="DEAD"/>
    <property type="match status" value="1"/>
</dbReference>
<organism evidence="16">
    <name type="scientific">Baoding Fusar tick virus 1</name>
    <dbReference type="NCBI Taxonomy" id="2972102"/>
    <lineage>
        <taxon>Viruses</taxon>
        <taxon>Riboviria</taxon>
        <taxon>Orthornavirae</taxon>
        <taxon>Pisuviricota</taxon>
        <taxon>Duplopiviricetes</taxon>
        <taxon>Durnavirales</taxon>
        <taxon>Fusariviridae</taxon>
    </lineage>
</organism>
<name>A0A9E7V1U9_9VIRU</name>
<evidence type="ECO:0000256" key="10">
    <source>
        <dbReference type="ARBA" id="ARBA00022844"/>
    </source>
</evidence>
<evidence type="ECO:0000256" key="5">
    <source>
        <dbReference type="ARBA" id="ARBA00022695"/>
    </source>
</evidence>
<accession>A0A9E7V1U9</accession>
<dbReference type="SUPFAM" id="SSF52540">
    <property type="entry name" value="P-loop containing nucleoside triphosphate hydrolases"/>
    <property type="match status" value="1"/>
</dbReference>
<comment type="subcellular location">
    <subcellularLocation>
        <location evidence="2">Host cell</location>
    </subcellularLocation>
    <subcellularLocation>
        <location evidence="1">Virion</location>
    </subcellularLocation>
</comment>
<keyword evidence="10" id="KW-0946">Virion</keyword>
<evidence type="ECO:0000256" key="2">
    <source>
        <dbReference type="ARBA" id="ARBA00004340"/>
    </source>
</evidence>
<keyword evidence="8" id="KW-0347">Helicase</keyword>
<feature type="transmembrane region" description="Helical" evidence="12">
    <location>
        <begin position="144"/>
        <end position="165"/>
    </location>
</feature>
<feature type="transmembrane region" description="Helical" evidence="12">
    <location>
        <begin position="177"/>
        <end position="203"/>
    </location>
</feature>